<keyword evidence="2" id="KW-0472">Membrane</keyword>
<keyword evidence="3" id="KW-0732">Signal</keyword>
<dbReference type="PANTHER" id="PTHR21274">
    <property type="entry name" value="MECKELIN"/>
    <property type="match status" value="1"/>
</dbReference>
<feature type="transmembrane region" description="Helical" evidence="2">
    <location>
        <begin position="699"/>
        <end position="717"/>
    </location>
</feature>
<dbReference type="InterPro" id="IPR019170">
    <property type="entry name" value="Meckelin"/>
</dbReference>
<keyword evidence="2" id="KW-0812">Transmembrane</keyword>
<dbReference type="EMBL" id="JAWDGP010003058">
    <property type="protein sequence ID" value="KAK3777804.1"/>
    <property type="molecule type" value="Genomic_DNA"/>
</dbReference>
<dbReference type="AlphaFoldDB" id="A0AAE0ZY39"/>
<accession>A0AAE0ZY39</accession>
<feature type="transmembrane region" description="Helical" evidence="2">
    <location>
        <begin position="569"/>
        <end position="594"/>
    </location>
</feature>
<feature type="compositionally biased region" description="Low complexity" evidence="1">
    <location>
        <begin position="658"/>
        <end position="674"/>
    </location>
</feature>
<feature type="transmembrane region" description="Helical" evidence="2">
    <location>
        <begin position="746"/>
        <end position="768"/>
    </location>
</feature>
<dbReference type="Pfam" id="PF09773">
    <property type="entry name" value="Meckelin"/>
    <property type="match status" value="1"/>
</dbReference>
<evidence type="ECO:0000256" key="2">
    <source>
        <dbReference type="SAM" id="Phobius"/>
    </source>
</evidence>
<feature type="transmembrane region" description="Helical" evidence="2">
    <location>
        <begin position="529"/>
        <end position="549"/>
    </location>
</feature>
<protein>
    <recommendedName>
        <fullName evidence="6">Meckelin</fullName>
    </recommendedName>
</protein>
<proteinExistence type="predicted"/>
<keyword evidence="2" id="KW-1133">Transmembrane helix</keyword>
<comment type="caution">
    <text evidence="4">The sequence shown here is derived from an EMBL/GenBank/DDBJ whole genome shotgun (WGS) entry which is preliminary data.</text>
</comment>
<feature type="transmembrane region" description="Helical" evidence="2">
    <location>
        <begin position="614"/>
        <end position="634"/>
    </location>
</feature>
<evidence type="ECO:0000256" key="3">
    <source>
        <dbReference type="SAM" id="SignalP"/>
    </source>
</evidence>
<dbReference type="GO" id="GO:0036038">
    <property type="term" value="C:MKS complex"/>
    <property type="evidence" value="ECO:0007669"/>
    <property type="project" value="InterPro"/>
</dbReference>
<evidence type="ECO:0008006" key="6">
    <source>
        <dbReference type="Google" id="ProtNLM"/>
    </source>
</evidence>
<gene>
    <name evidence="4" type="ORF">RRG08_038053</name>
</gene>
<feature type="region of interest" description="Disordered" evidence="1">
    <location>
        <begin position="655"/>
        <end position="674"/>
    </location>
</feature>
<evidence type="ECO:0000313" key="5">
    <source>
        <dbReference type="Proteomes" id="UP001283361"/>
    </source>
</evidence>
<feature type="signal peptide" evidence="3">
    <location>
        <begin position="1"/>
        <end position="26"/>
    </location>
</feature>
<feature type="chain" id="PRO_5042120117" description="Meckelin" evidence="3">
    <location>
        <begin position="27"/>
        <end position="1010"/>
    </location>
</feature>
<sequence length="1010" mass="114025">MAPKLTFHLKCSFLLLIAAQPLLSNAQLTSQYQKPEDCKDGSSSSDGSAEFFNSATLKCSPCSENSTVQQQSSDGLNCICRPGYRYLKNFGGRNVACEPCPNAVSADGWECVTCGSGTTEDPNTRQCSTCTDSQTISALRQIDGQLLNSGKQISCETCTGETQPNADQSQCERCSYTLSLRALESPPVTSQTCTCIPSDEIEINHICFPLQNPVETLDFTIPLENENTIRSVYLETNLQGAFYMCRYYSNITGCQALANMCVLIMYTGGPNLFATAEFTSCNLFARLNTETTTSNQAGVVRPNIFVGERDADDVLADDGIETEWTMDPQMTFPFLASTFAVDGTFLSYQPIDGGFLQLCEASDNILNAAFVFGTYYSHTCQIPALSLWDEVKYPLRFYEIYLRYTSTTSGSQESIYLIPILIRNYKDQLGNFANQDTIKDWQLVRRFFLVDNFATKTVAGQVAPHVRYAKSITLQVSLLPDTSEGRISVPYFDIEYDHISRDRAEAGESVQVDFKVTYEMSQSEFKENFQIAIGTISSLGVIYAGFRTYVWSRRAGRITIDFPTLANLIFYLCGTLSNCFFVVTYGIAFYFFIFYKRQNVVYLVHLDGKDYENWYIIFVSAFALKLVALLHMIVMQCSADIFLVDWERPKGQPPLPQPAAGGADGDTASSSKKQKSSVSIWRTYFVANEWNEIQTKRKINRVLQIFMVLFFLVVVGFEDTTTKDPDGTVNKGSDIYLAEQSPMFRMALACTVYLVVAVVQVIFFMFIYERFITDDIREFVDLCSMSNISVFVMANGEFGYYIHGRSVHGRSDVGMREMCDMIKREEEDLVGQRGLVPNTEPQTFLMALPKRLRQKYETVYMPVQLENASAATRGDQARMIGRDKSIDAYGTLNRFFCAFIDHSLRDIDYVVKEKTFLEKILDTEFLELSDKGIFYNDNGHSFDNVLFYGNEMMLIIFDTLFFCVVDYIFTDFILAGILTYLVSELMCLVRDIGGKKNLAKKTLVDERFLI</sequence>
<organism evidence="4 5">
    <name type="scientific">Elysia crispata</name>
    <name type="common">lettuce slug</name>
    <dbReference type="NCBI Taxonomy" id="231223"/>
    <lineage>
        <taxon>Eukaryota</taxon>
        <taxon>Metazoa</taxon>
        <taxon>Spiralia</taxon>
        <taxon>Lophotrochozoa</taxon>
        <taxon>Mollusca</taxon>
        <taxon>Gastropoda</taxon>
        <taxon>Heterobranchia</taxon>
        <taxon>Euthyneura</taxon>
        <taxon>Panpulmonata</taxon>
        <taxon>Sacoglossa</taxon>
        <taxon>Placobranchoidea</taxon>
        <taxon>Plakobranchidae</taxon>
        <taxon>Elysia</taxon>
    </lineage>
</organism>
<evidence type="ECO:0000256" key="1">
    <source>
        <dbReference type="SAM" id="MobiDB-lite"/>
    </source>
</evidence>
<feature type="transmembrane region" description="Helical" evidence="2">
    <location>
        <begin position="960"/>
        <end position="982"/>
    </location>
</feature>
<dbReference type="Proteomes" id="UP001283361">
    <property type="component" value="Unassembled WGS sequence"/>
</dbReference>
<dbReference type="PANTHER" id="PTHR21274:SF0">
    <property type="entry name" value="MECKELIN"/>
    <property type="match status" value="1"/>
</dbReference>
<evidence type="ECO:0000313" key="4">
    <source>
        <dbReference type="EMBL" id="KAK3777804.1"/>
    </source>
</evidence>
<keyword evidence="5" id="KW-1185">Reference proteome</keyword>
<name>A0AAE0ZY39_9GAST</name>
<reference evidence="4" key="1">
    <citation type="journal article" date="2023" name="G3 (Bethesda)">
        <title>A reference genome for the long-term kleptoplast-retaining sea slug Elysia crispata morphotype clarki.</title>
        <authorList>
            <person name="Eastman K.E."/>
            <person name="Pendleton A.L."/>
            <person name="Shaikh M.A."/>
            <person name="Suttiyut T."/>
            <person name="Ogas R."/>
            <person name="Tomko P."/>
            <person name="Gavelis G."/>
            <person name="Widhalm J.R."/>
            <person name="Wisecaver J.H."/>
        </authorList>
    </citation>
    <scope>NUCLEOTIDE SEQUENCE</scope>
    <source>
        <strain evidence="4">ECLA1</strain>
    </source>
</reference>
<dbReference type="GO" id="GO:0060271">
    <property type="term" value="P:cilium assembly"/>
    <property type="evidence" value="ECO:0007669"/>
    <property type="project" value="InterPro"/>
</dbReference>